<protein>
    <submittedName>
        <fullName evidence="1">Uncharacterized protein</fullName>
    </submittedName>
</protein>
<proteinExistence type="predicted"/>
<organism evidence="1 2">
    <name type="scientific">Hymenolepis diminuta</name>
    <name type="common">Rat tapeworm</name>
    <dbReference type="NCBI Taxonomy" id="6216"/>
    <lineage>
        <taxon>Eukaryota</taxon>
        <taxon>Metazoa</taxon>
        <taxon>Spiralia</taxon>
        <taxon>Lophotrochozoa</taxon>
        <taxon>Platyhelminthes</taxon>
        <taxon>Cestoda</taxon>
        <taxon>Eucestoda</taxon>
        <taxon>Cyclophyllidea</taxon>
        <taxon>Hymenolepididae</taxon>
        <taxon>Hymenolepis</taxon>
    </lineage>
</organism>
<keyword evidence="2" id="KW-1185">Reference proteome</keyword>
<evidence type="ECO:0000313" key="1">
    <source>
        <dbReference type="EMBL" id="VUZ41367.1"/>
    </source>
</evidence>
<dbReference type="AlphaFoldDB" id="A0A564Y288"/>
<sequence length="92" mass="10470">MLVAEAPLTRLCLRTSPIHTVSSFSYNRPVQLKHTYNYVHTRVLIQVTNVNSLSIHTQTHRLSDTSSFALSFPSILSSPWESVLRFVQCILL</sequence>
<reference evidence="1 2" key="1">
    <citation type="submission" date="2019-07" db="EMBL/GenBank/DDBJ databases">
        <authorList>
            <person name="Jastrzebski P J."/>
            <person name="Paukszto L."/>
            <person name="Jastrzebski P J."/>
        </authorList>
    </citation>
    <scope>NUCLEOTIDE SEQUENCE [LARGE SCALE GENOMIC DNA]</scope>
    <source>
        <strain evidence="1 2">WMS-il1</strain>
    </source>
</reference>
<gene>
    <name evidence="1" type="ORF">WMSIL1_LOCUS2185</name>
</gene>
<evidence type="ECO:0000313" key="2">
    <source>
        <dbReference type="Proteomes" id="UP000321570"/>
    </source>
</evidence>
<dbReference type="Proteomes" id="UP000321570">
    <property type="component" value="Unassembled WGS sequence"/>
</dbReference>
<name>A0A564Y288_HYMDI</name>
<dbReference type="EMBL" id="CABIJS010000055">
    <property type="protein sequence ID" value="VUZ41367.1"/>
    <property type="molecule type" value="Genomic_DNA"/>
</dbReference>
<accession>A0A564Y288</accession>